<dbReference type="AlphaFoldDB" id="A0AAD4HEZ9"/>
<dbReference type="Pfam" id="PF18759">
    <property type="entry name" value="Plavaka"/>
    <property type="match status" value="1"/>
</dbReference>
<name>A0AAD4HEZ9_9AGAM</name>
<comment type="caution">
    <text evidence="1">The sequence shown here is derived from an EMBL/GenBank/DDBJ whole genome shotgun (WGS) entry which is preliminary data.</text>
</comment>
<organism evidence="1 2">
    <name type="scientific">Suillus fuscotomentosus</name>
    <dbReference type="NCBI Taxonomy" id="1912939"/>
    <lineage>
        <taxon>Eukaryota</taxon>
        <taxon>Fungi</taxon>
        <taxon>Dikarya</taxon>
        <taxon>Basidiomycota</taxon>
        <taxon>Agaricomycotina</taxon>
        <taxon>Agaricomycetes</taxon>
        <taxon>Agaricomycetidae</taxon>
        <taxon>Boletales</taxon>
        <taxon>Suillineae</taxon>
        <taxon>Suillaceae</taxon>
        <taxon>Suillus</taxon>
    </lineage>
</organism>
<feature type="non-terminal residue" evidence="1">
    <location>
        <position position="1"/>
    </location>
</feature>
<proteinExistence type="predicted"/>
<gene>
    <name evidence="1" type="ORF">F5891DRAFT_917688</name>
</gene>
<reference evidence="1" key="1">
    <citation type="journal article" date="2020" name="New Phytol.">
        <title>Comparative genomics reveals dynamic genome evolution in host specialist ectomycorrhizal fungi.</title>
        <authorList>
            <person name="Lofgren L.A."/>
            <person name="Nguyen N.H."/>
            <person name="Vilgalys R."/>
            <person name="Ruytinx J."/>
            <person name="Liao H.L."/>
            <person name="Branco S."/>
            <person name="Kuo A."/>
            <person name="LaButti K."/>
            <person name="Lipzen A."/>
            <person name="Andreopoulos W."/>
            <person name="Pangilinan J."/>
            <person name="Riley R."/>
            <person name="Hundley H."/>
            <person name="Na H."/>
            <person name="Barry K."/>
            <person name="Grigoriev I.V."/>
            <person name="Stajich J.E."/>
            <person name="Kennedy P.G."/>
        </authorList>
    </citation>
    <scope>NUCLEOTIDE SEQUENCE</scope>
    <source>
        <strain evidence="1">FC203</strain>
    </source>
</reference>
<dbReference type="Proteomes" id="UP001195769">
    <property type="component" value="Unassembled WGS sequence"/>
</dbReference>
<feature type="non-terminal residue" evidence="1">
    <location>
        <position position="225"/>
    </location>
</feature>
<dbReference type="GeneID" id="64668035"/>
<evidence type="ECO:0000313" key="2">
    <source>
        <dbReference type="Proteomes" id="UP001195769"/>
    </source>
</evidence>
<dbReference type="RefSeq" id="XP_041219317.1">
    <property type="nucleotide sequence ID" value="XM_041373737.1"/>
</dbReference>
<evidence type="ECO:0000313" key="1">
    <source>
        <dbReference type="EMBL" id="KAG1893741.1"/>
    </source>
</evidence>
<dbReference type="InterPro" id="IPR041078">
    <property type="entry name" value="Plavaka"/>
</dbReference>
<sequence>PTAHIKIIHHPHSNITKPTIIPLESSLNPELEPESCSMSHETPALQPIVAESVPWAPFRNIQDFEYTEIAVRACLTKSNVDAQLYGLQNGWAKESQITLENHRDMEQALKAARAYVVPFQEGIVSATYNGQTFTFKFPYRDPWKIYENWITDPTLSREIFWYPVQKYLCQNGKELAVYDDINTGKLWWTIQDTLPNIDGLPHCFLPTIFWLDKGMITKRVRKQPT</sequence>
<accession>A0AAD4HEZ9</accession>
<keyword evidence="2" id="KW-1185">Reference proteome</keyword>
<dbReference type="EMBL" id="JABBWK010000091">
    <property type="protein sequence ID" value="KAG1893741.1"/>
    <property type="molecule type" value="Genomic_DNA"/>
</dbReference>
<protein>
    <submittedName>
        <fullName evidence="1">Uncharacterized protein</fullName>
    </submittedName>
</protein>